<dbReference type="Proteomes" id="UP000482155">
    <property type="component" value="Unassembled WGS sequence"/>
</dbReference>
<dbReference type="EMBL" id="JAAIVB010000045">
    <property type="protein sequence ID" value="NEX62189.1"/>
    <property type="molecule type" value="Genomic_DNA"/>
</dbReference>
<reference evidence="1 2" key="1">
    <citation type="submission" date="2020-02" db="EMBL/GenBank/DDBJ databases">
        <authorList>
            <person name="Kim M.K."/>
        </authorList>
    </citation>
    <scope>NUCLEOTIDE SEQUENCE [LARGE SCALE GENOMIC DNA]</scope>
    <source>
        <strain evidence="1 2">17J57-3</strain>
    </source>
</reference>
<sequence length="95" mass="10345">MPYTPELLEELNILIRFDLVTNQQGLKVHTQTADVKVISATRRLYDKGLVTQPDGGYLTSLGRNALDHAHAALALLTEGSAHVATTPKHEVKISA</sequence>
<gene>
    <name evidence="1" type="ORF">G3574_13955</name>
</gene>
<accession>A0A6B3SWS4</accession>
<organism evidence="1 2">
    <name type="scientific">Noviherbaspirillum galbum</name>
    <dbReference type="NCBI Taxonomy" id="2709383"/>
    <lineage>
        <taxon>Bacteria</taxon>
        <taxon>Pseudomonadati</taxon>
        <taxon>Pseudomonadota</taxon>
        <taxon>Betaproteobacteria</taxon>
        <taxon>Burkholderiales</taxon>
        <taxon>Oxalobacteraceae</taxon>
        <taxon>Noviherbaspirillum</taxon>
    </lineage>
</organism>
<dbReference type="RefSeq" id="WP_163964168.1">
    <property type="nucleotide sequence ID" value="NZ_JAAIVB010000045.1"/>
</dbReference>
<dbReference type="AlphaFoldDB" id="A0A6B3SWS4"/>
<dbReference type="InterPro" id="IPR013468">
    <property type="entry name" value="CHP02647"/>
</dbReference>
<dbReference type="NCBIfam" id="TIGR02647">
    <property type="entry name" value="DNA"/>
    <property type="match status" value="1"/>
</dbReference>
<dbReference type="Pfam" id="PF18918">
    <property type="entry name" value="DUF5669"/>
    <property type="match status" value="1"/>
</dbReference>
<evidence type="ECO:0000313" key="1">
    <source>
        <dbReference type="EMBL" id="NEX62189.1"/>
    </source>
</evidence>
<proteinExistence type="predicted"/>
<comment type="caution">
    <text evidence="1">The sequence shown here is derived from an EMBL/GenBank/DDBJ whole genome shotgun (WGS) entry which is preliminary data.</text>
</comment>
<keyword evidence="2" id="KW-1185">Reference proteome</keyword>
<name>A0A6B3SWS4_9BURK</name>
<evidence type="ECO:0000313" key="2">
    <source>
        <dbReference type="Proteomes" id="UP000482155"/>
    </source>
</evidence>
<protein>
    <submittedName>
        <fullName evidence="1">TIGR02647 family protein</fullName>
    </submittedName>
</protein>